<reference evidence="2" key="1">
    <citation type="submission" date="2017-06" db="EMBL/GenBank/DDBJ databases">
        <authorList>
            <person name="Varghese N."/>
            <person name="Submissions S."/>
        </authorList>
    </citation>
    <scope>NUCLEOTIDE SEQUENCE [LARGE SCALE GENOMIC DNA]</scope>
    <source>
        <strain evidence="2">NKM1</strain>
    </source>
</reference>
<evidence type="ECO:0000313" key="1">
    <source>
        <dbReference type="EMBL" id="SNS06079.1"/>
    </source>
</evidence>
<dbReference type="RefSeq" id="WP_089317406.1">
    <property type="nucleotide sequence ID" value="NZ_FZOQ01000001.1"/>
</dbReference>
<organism evidence="1 2">
    <name type="scientific">Pontibacter ummariensis</name>
    <dbReference type="NCBI Taxonomy" id="1610492"/>
    <lineage>
        <taxon>Bacteria</taxon>
        <taxon>Pseudomonadati</taxon>
        <taxon>Bacteroidota</taxon>
        <taxon>Cytophagia</taxon>
        <taxon>Cytophagales</taxon>
        <taxon>Hymenobacteraceae</taxon>
        <taxon>Pontibacter</taxon>
    </lineage>
</organism>
<dbReference type="AlphaFoldDB" id="A0A239BEC0"/>
<accession>A0A239BEC0</accession>
<dbReference type="Proteomes" id="UP000198432">
    <property type="component" value="Unassembled WGS sequence"/>
</dbReference>
<sequence>METATHIAEIYKSGIGAVYQCDRRNRLIVKFAGTVTALKVDAFLRLQRVVAGIDLEAMAASTERSSDVEIVSVCGCERCYVLTLPELCAFKELLEGARFALELNRLLGECLDAALA</sequence>
<proteinExistence type="predicted"/>
<dbReference type="OrthoDB" id="1442094at2"/>
<protein>
    <submittedName>
        <fullName evidence="1">Uncharacterized protein</fullName>
    </submittedName>
</protein>
<dbReference type="EMBL" id="FZOQ01000001">
    <property type="protein sequence ID" value="SNS06079.1"/>
    <property type="molecule type" value="Genomic_DNA"/>
</dbReference>
<evidence type="ECO:0000313" key="2">
    <source>
        <dbReference type="Proteomes" id="UP000198432"/>
    </source>
</evidence>
<keyword evidence="2" id="KW-1185">Reference proteome</keyword>
<gene>
    <name evidence="1" type="ORF">SAMN06296052_101335</name>
</gene>
<name>A0A239BEC0_9BACT</name>